<sequence length="492" mass="50627">MVGTPGSDVIHGGAGNDLIDGGAGNDVIYSDAGDDDIWGGQGNDIITGNNTGAVIVHYNDGPAGVSVDLRSGTATDGWGNRDTLSQIYAVVGSDFNDTLTALGATSSVYLNGGNGDDKITGGWGNDALVGGAGNDVIDGGDGIFGTANTAYGAVYRLYQATLGREPDVGGIESWAGALKTGTALKTVAAGFVGSAEFQSVYGALNNSQFVTLLYQNVLGRAPDAGGLASWVQALNAGTSRADVVVGFSDSSEFRSTTSTDVDAFMTSKFSAEHQGAVYRLYKATLGREPDGGGLVSWTNTLDNASQTIQAVAQGFVGSAEFQSTYGTLNNSQFVSLLYRNVLGRDADAGGLAAWVNALNNGTSRASVVVGFSDSPEFRSTTAPGQATYMASTFGSWSDDLRGGSGSNTLLGGRGADTFIFDFANPGNDQVYGLENVDTLRFTGGFGYNSAADVLSHMTQNGQNVVFTDGNQSITFHHATLAQLSQANIQLTA</sequence>
<gene>
    <name evidence="4" type="ORF">RT97_00125</name>
</gene>
<evidence type="ECO:0000256" key="2">
    <source>
        <dbReference type="ARBA" id="ARBA00022525"/>
    </source>
</evidence>
<keyword evidence="2" id="KW-0964">Secreted</keyword>
<dbReference type="PROSITE" id="PS00330">
    <property type="entry name" value="HEMOLYSIN_CALCIUM"/>
    <property type="match status" value="3"/>
</dbReference>
<dbReference type="EMBL" id="JXQQ01000001">
    <property type="protein sequence ID" value="KIQ37533.1"/>
    <property type="molecule type" value="Genomic_DNA"/>
</dbReference>
<dbReference type="GO" id="GO:0005576">
    <property type="term" value="C:extracellular region"/>
    <property type="evidence" value="ECO:0007669"/>
    <property type="project" value="UniProtKB-SubCell"/>
</dbReference>
<reference evidence="4 5" key="1">
    <citation type="submission" date="2014-12" db="EMBL/GenBank/DDBJ databases">
        <title>16Stimator: statistical estimation of ribosomal gene copy numbers from draft genome assemblies.</title>
        <authorList>
            <person name="Perisin M.A."/>
            <person name="Vetter M."/>
            <person name="Gilbert J.A."/>
            <person name="Bergelson J."/>
        </authorList>
    </citation>
    <scope>NUCLEOTIDE SEQUENCE [LARGE SCALE GENOMIC DNA]</scope>
    <source>
        <strain evidence="4 5">MEDvA23</strain>
    </source>
</reference>
<dbReference type="Gene3D" id="2.150.10.10">
    <property type="entry name" value="Serralysin-like metalloprotease, C-terminal"/>
    <property type="match status" value="1"/>
</dbReference>
<comment type="caution">
    <text evidence="4">The sequence shown here is derived from an EMBL/GenBank/DDBJ whole genome shotgun (WGS) entry which is preliminary data.</text>
</comment>
<evidence type="ECO:0000313" key="5">
    <source>
        <dbReference type="Proteomes" id="UP000032067"/>
    </source>
</evidence>
<dbReference type="InterPro" id="IPR025282">
    <property type="entry name" value="DUF4214"/>
</dbReference>
<dbReference type="InterPro" id="IPR001343">
    <property type="entry name" value="Hemolysn_Ca-bd"/>
</dbReference>
<evidence type="ECO:0000259" key="3">
    <source>
        <dbReference type="Pfam" id="PF13946"/>
    </source>
</evidence>
<dbReference type="PANTHER" id="PTHR38340">
    <property type="entry name" value="S-LAYER PROTEIN"/>
    <property type="match status" value="1"/>
</dbReference>
<name>A0A0D0M680_VARPD</name>
<feature type="domain" description="DUF4214" evidence="3">
    <location>
        <begin position="312"/>
        <end position="379"/>
    </location>
</feature>
<dbReference type="PANTHER" id="PTHR38340:SF1">
    <property type="entry name" value="S-LAYER PROTEIN"/>
    <property type="match status" value="1"/>
</dbReference>
<dbReference type="SUPFAM" id="SSF51120">
    <property type="entry name" value="beta-Roll"/>
    <property type="match status" value="2"/>
</dbReference>
<dbReference type="InterPro" id="IPR038255">
    <property type="entry name" value="PBS_linker_sf"/>
</dbReference>
<dbReference type="Pfam" id="PF13946">
    <property type="entry name" value="DUF4214"/>
    <property type="match status" value="2"/>
</dbReference>
<dbReference type="Pfam" id="PF00353">
    <property type="entry name" value="HemolysinCabind"/>
    <property type="match status" value="3"/>
</dbReference>
<dbReference type="InterPro" id="IPR050557">
    <property type="entry name" value="RTX_toxin/Mannuronan_C5-epim"/>
</dbReference>
<accession>A0A0D0M680</accession>
<evidence type="ECO:0000313" key="4">
    <source>
        <dbReference type="EMBL" id="KIQ37533.1"/>
    </source>
</evidence>
<dbReference type="PRINTS" id="PR00313">
    <property type="entry name" value="CABNDNGRPT"/>
</dbReference>
<dbReference type="InterPro" id="IPR011049">
    <property type="entry name" value="Serralysin-like_metalloprot_C"/>
</dbReference>
<comment type="subcellular location">
    <subcellularLocation>
        <location evidence="1">Secreted</location>
    </subcellularLocation>
</comment>
<dbReference type="InterPro" id="IPR018511">
    <property type="entry name" value="Hemolysin-typ_Ca-bd_CS"/>
</dbReference>
<dbReference type="AlphaFoldDB" id="A0A0D0M680"/>
<evidence type="ECO:0000256" key="1">
    <source>
        <dbReference type="ARBA" id="ARBA00004613"/>
    </source>
</evidence>
<feature type="domain" description="DUF4214" evidence="3">
    <location>
        <begin position="188"/>
        <end position="255"/>
    </location>
</feature>
<protein>
    <recommendedName>
        <fullName evidence="3">DUF4214 domain-containing protein</fullName>
    </recommendedName>
</protein>
<proteinExistence type="predicted"/>
<dbReference type="GO" id="GO:0005509">
    <property type="term" value="F:calcium ion binding"/>
    <property type="evidence" value="ECO:0007669"/>
    <property type="project" value="InterPro"/>
</dbReference>
<dbReference type="Proteomes" id="UP000032067">
    <property type="component" value="Unassembled WGS sequence"/>
</dbReference>
<organism evidence="4 5">
    <name type="scientific">Variovorax paradoxus</name>
    <dbReference type="NCBI Taxonomy" id="34073"/>
    <lineage>
        <taxon>Bacteria</taxon>
        <taxon>Pseudomonadati</taxon>
        <taxon>Pseudomonadota</taxon>
        <taxon>Betaproteobacteria</taxon>
        <taxon>Burkholderiales</taxon>
        <taxon>Comamonadaceae</taxon>
        <taxon>Variovorax</taxon>
    </lineage>
</organism>
<dbReference type="Gene3D" id="1.10.3130.20">
    <property type="entry name" value="Phycobilisome linker domain"/>
    <property type="match status" value="2"/>
</dbReference>